<keyword evidence="4" id="KW-1185">Reference proteome</keyword>
<proteinExistence type="predicted"/>
<accession>A0ABD2Q054</accession>
<dbReference type="EMBL" id="JBJKFK010001648">
    <property type="protein sequence ID" value="KAL3312562.1"/>
    <property type="molecule type" value="Genomic_DNA"/>
</dbReference>
<evidence type="ECO:0000313" key="3">
    <source>
        <dbReference type="EMBL" id="KAL3312562.1"/>
    </source>
</evidence>
<gene>
    <name evidence="3" type="primary">RREB1</name>
    <name evidence="3" type="ORF">Ciccas_008849</name>
</gene>
<keyword evidence="1" id="KW-0862">Zinc</keyword>
<dbReference type="Proteomes" id="UP001626550">
    <property type="component" value="Unassembled WGS sequence"/>
</dbReference>
<dbReference type="SUPFAM" id="SSF57667">
    <property type="entry name" value="beta-beta-alpha zinc fingers"/>
    <property type="match status" value="1"/>
</dbReference>
<name>A0ABD2Q054_9PLAT</name>
<dbReference type="InterPro" id="IPR036236">
    <property type="entry name" value="Znf_C2H2_sf"/>
</dbReference>
<dbReference type="PROSITE" id="PS50157">
    <property type="entry name" value="ZINC_FINGER_C2H2_2"/>
    <property type="match status" value="1"/>
</dbReference>
<reference evidence="3 4" key="1">
    <citation type="submission" date="2024-11" db="EMBL/GenBank/DDBJ databases">
        <title>Adaptive evolution of stress response genes in parasites aligns with host niche diversity.</title>
        <authorList>
            <person name="Hahn C."/>
            <person name="Resl P."/>
        </authorList>
    </citation>
    <scope>NUCLEOTIDE SEQUENCE [LARGE SCALE GENOMIC DNA]</scope>
    <source>
        <strain evidence="3">EGGRZ-B1_66</strain>
        <tissue evidence="3">Body</tissue>
    </source>
</reference>
<protein>
    <submittedName>
        <fullName evidence="3">Ras responsive element binding protein 1</fullName>
    </submittedName>
</protein>
<dbReference type="Gene3D" id="3.30.160.60">
    <property type="entry name" value="Classic Zinc Finger"/>
    <property type="match status" value="1"/>
</dbReference>
<evidence type="ECO:0000313" key="4">
    <source>
        <dbReference type="Proteomes" id="UP001626550"/>
    </source>
</evidence>
<feature type="domain" description="C2H2-type" evidence="2">
    <location>
        <begin position="126"/>
        <end position="153"/>
    </location>
</feature>
<keyword evidence="1" id="KW-0479">Metal-binding</keyword>
<dbReference type="AlphaFoldDB" id="A0ABD2Q054"/>
<sequence length="153" mass="16872">MVSYSCYSDTANNDEAVDLSYAKSSESAEKTKLSSSNDISNVMNCSSSVVDSFESTTPKSKNSFDAISPIVPAMKIVPSPISPDRILPHMFAPSFLKQEQNALPIVEAEQTISRKKNSYKDAPKLISCPVPGCKQKFPWNSSLKRHILTHTRE</sequence>
<organism evidence="3 4">
    <name type="scientific">Cichlidogyrus casuarinus</name>
    <dbReference type="NCBI Taxonomy" id="1844966"/>
    <lineage>
        <taxon>Eukaryota</taxon>
        <taxon>Metazoa</taxon>
        <taxon>Spiralia</taxon>
        <taxon>Lophotrochozoa</taxon>
        <taxon>Platyhelminthes</taxon>
        <taxon>Monogenea</taxon>
        <taxon>Monopisthocotylea</taxon>
        <taxon>Dactylogyridea</taxon>
        <taxon>Ancyrocephalidae</taxon>
        <taxon>Cichlidogyrus</taxon>
    </lineage>
</organism>
<evidence type="ECO:0000259" key="2">
    <source>
        <dbReference type="PROSITE" id="PS50157"/>
    </source>
</evidence>
<dbReference type="GO" id="GO:0008270">
    <property type="term" value="F:zinc ion binding"/>
    <property type="evidence" value="ECO:0007669"/>
    <property type="project" value="UniProtKB-KW"/>
</dbReference>
<evidence type="ECO:0000256" key="1">
    <source>
        <dbReference type="PROSITE-ProRule" id="PRU00042"/>
    </source>
</evidence>
<comment type="caution">
    <text evidence="3">The sequence shown here is derived from an EMBL/GenBank/DDBJ whole genome shotgun (WGS) entry which is preliminary data.</text>
</comment>
<dbReference type="PROSITE" id="PS00028">
    <property type="entry name" value="ZINC_FINGER_C2H2_1"/>
    <property type="match status" value="1"/>
</dbReference>
<keyword evidence="1" id="KW-0863">Zinc-finger</keyword>
<dbReference type="InterPro" id="IPR013087">
    <property type="entry name" value="Znf_C2H2_type"/>
</dbReference>
<dbReference type="SMART" id="SM00355">
    <property type="entry name" value="ZnF_C2H2"/>
    <property type="match status" value="1"/>
</dbReference>